<dbReference type="Proteomes" id="UP000076962">
    <property type="component" value="Unassembled WGS sequence"/>
</dbReference>
<accession>A0A176RTN7</accession>
<comment type="caution">
    <text evidence="2">The sequence shown here is derived from an EMBL/GenBank/DDBJ whole genome shotgun (WGS) entry which is preliminary data.</text>
</comment>
<proteinExistence type="predicted"/>
<evidence type="ECO:0000256" key="1">
    <source>
        <dbReference type="SAM" id="Phobius"/>
    </source>
</evidence>
<reference evidence="2 3" key="1">
    <citation type="submission" date="2016-05" db="EMBL/GenBank/DDBJ databases">
        <title>Single-cell genome of chain-forming Candidatus Thiomargarita nelsonii and comparison to other large sulfur-oxidizing bacteria.</title>
        <authorList>
            <person name="Winkel M."/>
            <person name="Salman V."/>
            <person name="Woyke T."/>
            <person name="Schulz-Vogt H."/>
            <person name="Richter M."/>
            <person name="Flood B."/>
            <person name="Bailey J."/>
            <person name="Amann R."/>
            <person name="Mussmann M."/>
        </authorList>
    </citation>
    <scope>NUCLEOTIDE SEQUENCE [LARGE SCALE GENOMIC DNA]</scope>
    <source>
        <strain evidence="2 3">THI036</strain>
    </source>
</reference>
<organism evidence="2 3">
    <name type="scientific">Candidatus Thiomargarita nelsonii</name>
    <dbReference type="NCBI Taxonomy" id="1003181"/>
    <lineage>
        <taxon>Bacteria</taxon>
        <taxon>Pseudomonadati</taxon>
        <taxon>Pseudomonadota</taxon>
        <taxon>Gammaproteobacteria</taxon>
        <taxon>Thiotrichales</taxon>
        <taxon>Thiotrichaceae</taxon>
        <taxon>Thiomargarita</taxon>
    </lineage>
</organism>
<evidence type="ECO:0000313" key="3">
    <source>
        <dbReference type="Proteomes" id="UP000076962"/>
    </source>
</evidence>
<dbReference type="AlphaFoldDB" id="A0A176RTN7"/>
<dbReference type="EMBL" id="LUTY01002945">
    <property type="protein sequence ID" value="OAD19101.1"/>
    <property type="molecule type" value="Genomic_DNA"/>
</dbReference>
<gene>
    <name evidence="2" type="ORF">THIOM_005283</name>
</gene>
<protein>
    <submittedName>
        <fullName evidence="2">Membrane protein</fullName>
    </submittedName>
</protein>
<name>A0A176RTN7_9GAMM</name>
<keyword evidence="1" id="KW-0472">Membrane</keyword>
<feature type="transmembrane region" description="Helical" evidence="1">
    <location>
        <begin position="69"/>
        <end position="91"/>
    </location>
</feature>
<feature type="transmembrane region" description="Helical" evidence="1">
    <location>
        <begin position="44"/>
        <end position="62"/>
    </location>
</feature>
<keyword evidence="3" id="KW-1185">Reference proteome</keyword>
<evidence type="ECO:0000313" key="2">
    <source>
        <dbReference type="EMBL" id="OAD19101.1"/>
    </source>
</evidence>
<keyword evidence="1" id="KW-0812">Transmembrane</keyword>
<sequence length="134" mass="15405">MLLFIVQHLCLWLLLALLASPSLPRLLGKIFPLISHWILFGQQPIYPNMLALILIIWIKTVIGKRLIKAFLTTILPMQAIVAFIVGNYLNWRRMFIPNCKCAYVTTLNNLPLVALGLKKIRGWFLSLFHLAVLR</sequence>
<keyword evidence="1" id="KW-1133">Transmembrane helix</keyword>